<sequence>MQSSLDGPAKYGRSAQWERINRTQITADAVSTLAGFKANEVNFKLALWDPRVNGVRYLKTLIHHLGMNLSAQNLDRLRRTANRDVGDPIAVRCQGERMCLDYLQAVFELDFIAGQLPLDGARVLEIGAGYGRTCHLLLSNADIEAYHIIDLDNSLSLARTYLGAVLTPEQLAKVTFTRIDDVDRVTAAQRFDLCLNVDSFAEMDAATVHQYLDLIDRTCRYLYVCNPVGKYLDKSLDGHAQGEETVALALRSGLLRDVIDIHDSEVVAAQSHKFLAAYRPGRDWHCLASQRAVPWSFYWQALYARAAS</sequence>
<organism evidence="1 2">
    <name type="scientific">Dactylosporangium aurantiacum</name>
    <dbReference type="NCBI Taxonomy" id="35754"/>
    <lineage>
        <taxon>Bacteria</taxon>
        <taxon>Bacillati</taxon>
        <taxon>Actinomycetota</taxon>
        <taxon>Actinomycetes</taxon>
        <taxon>Micromonosporales</taxon>
        <taxon>Micromonosporaceae</taxon>
        <taxon>Dactylosporangium</taxon>
    </lineage>
</organism>
<protein>
    <submittedName>
        <fullName evidence="1">Sugar O-methyltransferase</fullName>
        <ecNumber evidence="1">2.1.1.-</ecNumber>
    </submittedName>
</protein>
<proteinExistence type="predicted"/>
<dbReference type="Gene3D" id="3.40.50.150">
    <property type="entry name" value="Vaccinia Virus protein VP39"/>
    <property type="match status" value="1"/>
</dbReference>
<dbReference type="RefSeq" id="WP_033357113.1">
    <property type="nucleotide sequence ID" value="NZ_CP073767.1"/>
</dbReference>
<dbReference type="InterPro" id="IPR030807">
    <property type="entry name" value="Methyltran_NanM"/>
</dbReference>
<keyword evidence="1" id="KW-0808">Transferase</keyword>
<dbReference type="InterPro" id="IPR029063">
    <property type="entry name" value="SAM-dependent_MTases_sf"/>
</dbReference>
<accession>A0A9Q9IDB2</accession>
<dbReference type="SUPFAM" id="SSF53335">
    <property type="entry name" value="S-adenosyl-L-methionine-dependent methyltransferases"/>
    <property type="match status" value="1"/>
</dbReference>
<dbReference type="EMBL" id="CP073767">
    <property type="protein sequence ID" value="UWZ52368.1"/>
    <property type="molecule type" value="Genomic_DNA"/>
</dbReference>
<dbReference type="OrthoDB" id="3760285at2"/>
<gene>
    <name evidence="1" type="ORF">Daura_37790</name>
</gene>
<dbReference type="GO" id="GO:0008168">
    <property type="term" value="F:methyltransferase activity"/>
    <property type="evidence" value="ECO:0007669"/>
    <property type="project" value="UniProtKB-KW"/>
</dbReference>
<dbReference type="AlphaFoldDB" id="A0A9Q9IDB2"/>
<dbReference type="NCBIfam" id="TIGR04371">
    <property type="entry name" value="methyltran_NanM"/>
    <property type="match status" value="1"/>
</dbReference>
<evidence type="ECO:0000313" key="1">
    <source>
        <dbReference type="EMBL" id="UWZ52368.1"/>
    </source>
</evidence>
<name>A0A9Q9IDB2_9ACTN</name>
<keyword evidence="2" id="KW-1185">Reference proteome</keyword>
<evidence type="ECO:0000313" key="2">
    <source>
        <dbReference type="Proteomes" id="UP001058003"/>
    </source>
</evidence>
<keyword evidence="1" id="KW-0489">Methyltransferase</keyword>
<dbReference type="Proteomes" id="UP001058003">
    <property type="component" value="Chromosome"/>
</dbReference>
<dbReference type="EC" id="2.1.1.-" evidence="1"/>
<reference evidence="1" key="1">
    <citation type="submission" date="2021-04" db="EMBL/GenBank/DDBJ databases">
        <title>Dactylosporangium aurantiacum NRRL B-8018 full assembly.</title>
        <authorList>
            <person name="Hartkoorn R.C."/>
            <person name="Beaudoing E."/>
            <person name="Hot D."/>
        </authorList>
    </citation>
    <scope>NUCLEOTIDE SEQUENCE</scope>
    <source>
        <strain evidence="1">NRRL B-8018</strain>
    </source>
</reference>
<dbReference type="GO" id="GO:0032259">
    <property type="term" value="P:methylation"/>
    <property type="evidence" value="ECO:0007669"/>
    <property type="project" value="UniProtKB-KW"/>
</dbReference>
<dbReference type="KEGG" id="daur:Daura_37790"/>